<dbReference type="PRINTS" id="PR00116">
    <property type="entry name" value="ARGINASE"/>
</dbReference>
<sequence length="346" mass="37657">MYDSSSILRHIYNRYQSNHTMDEVTQAPSYEFYKERKLAIVAAPFSGGQGHVGVENGPKYILNHGLQSDLEEMGWKTSVENPLDNESMVKRMLADTVKDSYGRIKKPNLVGEATQLIYQSVGKCLSEETFPLTIGGDHSIAIGSVSAVLDKYPDAGLLWIDAHADINTLESTNSGHLHGCPVSFLLGLHKDSSECPEALKWVPGKLRPEKIAYIGLRDVEAGEKKILKDLGITAFSMYHVDRYGINTVIEMALKAVSPDGKSPIMCSYDVDAVDPLFMPATGTPVRGGLTLREALFLAERIAETGKLVGLDIVECNPALAVHDLHVIDTISAGCAIARCALGETLL</sequence>
<evidence type="ECO:0000256" key="11">
    <source>
        <dbReference type="RuleBase" id="RU361159"/>
    </source>
</evidence>
<organism evidence="12 13">
    <name type="scientific">Torulaspora globosa</name>
    <dbReference type="NCBI Taxonomy" id="48254"/>
    <lineage>
        <taxon>Eukaryota</taxon>
        <taxon>Fungi</taxon>
        <taxon>Dikarya</taxon>
        <taxon>Ascomycota</taxon>
        <taxon>Saccharomycotina</taxon>
        <taxon>Saccharomycetes</taxon>
        <taxon>Saccharomycetales</taxon>
        <taxon>Saccharomycetaceae</taxon>
        <taxon>Torulaspora</taxon>
    </lineage>
</organism>
<evidence type="ECO:0000256" key="8">
    <source>
        <dbReference type="ARBA" id="ARBA00047391"/>
    </source>
</evidence>
<dbReference type="Gene3D" id="3.40.800.10">
    <property type="entry name" value="Ureohydrolase domain"/>
    <property type="match status" value="1"/>
</dbReference>
<dbReference type="OrthoDB" id="9992747at2759"/>
<evidence type="ECO:0000256" key="9">
    <source>
        <dbReference type="PROSITE-ProRule" id="PRU00742"/>
    </source>
</evidence>
<dbReference type="GeneID" id="59323983"/>
<evidence type="ECO:0000256" key="3">
    <source>
        <dbReference type="ARBA" id="ARBA00018123"/>
    </source>
</evidence>
<evidence type="ECO:0000313" key="13">
    <source>
        <dbReference type="Proteomes" id="UP000515788"/>
    </source>
</evidence>
<keyword evidence="6 10" id="KW-0378">Hydrolase</keyword>
<keyword evidence="13" id="KW-1185">Reference proteome</keyword>
<dbReference type="PANTHER" id="PTHR43782:SF3">
    <property type="entry name" value="ARGINASE"/>
    <property type="match status" value="1"/>
</dbReference>
<comment type="similarity">
    <text evidence="9 10">Belongs to the arginase family.</text>
</comment>
<comment type="cofactor">
    <cofactor evidence="11">
        <name>Mn(2+)</name>
        <dbReference type="ChEBI" id="CHEBI:29035"/>
    </cofactor>
    <text evidence="11">Binds 2 manganese ions per subunit.</text>
</comment>
<dbReference type="Pfam" id="PF00491">
    <property type="entry name" value="Arginase"/>
    <property type="match status" value="1"/>
</dbReference>
<dbReference type="InterPro" id="IPR020855">
    <property type="entry name" value="Ureohydrolase_Mn_BS"/>
</dbReference>
<evidence type="ECO:0000256" key="4">
    <source>
        <dbReference type="ARBA" id="ARBA00022503"/>
    </source>
</evidence>
<keyword evidence="4 11" id="KW-0056">Arginine metabolism</keyword>
<evidence type="ECO:0000256" key="5">
    <source>
        <dbReference type="ARBA" id="ARBA00022723"/>
    </source>
</evidence>
<keyword evidence="5 11" id="KW-0479">Metal-binding</keyword>
<protein>
    <recommendedName>
        <fullName evidence="3 11">Arginase</fullName>
        <ecNumber evidence="2 11">3.5.3.1</ecNumber>
    </recommendedName>
</protein>
<dbReference type="GO" id="GO:0004053">
    <property type="term" value="F:arginase activity"/>
    <property type="evidence" value="ECO:0007669"/>
    <property type="project" value="UniProtKB-EC"/>
</dbReference>
<dbReference type="SUPFAM" id="SSF52768">
    <property type="entry name" value="Arginase/deacetylase"/>
    <property type="match status" value="1"/>
</dbReference>
<dbReference type="FunFam" id="3.40.800.10:FF:000012">
    <property type="entry name" value="Arginase"/>
    <property type="match status" value="1"/>
</dbReference>
<dbReference type="PROSITE" id="PS01053">
    <property type="entry name" value="ARGINASE_1"/>
    <property type="match status" value="1"/>
</dbReference>
<gene>
    <name evidence="12" type="ORF">HG536_0A07010</name>
</gene>
<dbReference type="EMBL" id="CP059246">
    <property type="protein sequence ID" value="QLL30886.1"/>
    <property type="molecule type" value="Genomic_DNA"/>
</dbReference>
<dbReference type="AlphaFoldDB" id="A0A7G3ZBK0"/>
<dbReference type="UniPathway" id="UPA00158">
    <property type="reaction ID" value="UER00270"/>
</dbReference>
<name>A0A7G3ZBK0_9SACH</name>
<dbReference type="GO" id="GO:0006525">
    <property type="term" value="P:arginine metabolic process"/>
    <property type="evidence" value="ECO:0007669"/>
    <property type="project" value="UniProtKB-KW"/>
</dbReference>
<dbReference type="InterPro" id="IPR006035">
    <property type="entry name" value="Ureohydrolase"/>
</dbReference>
<proteinExistence type="inferred from homology"/>
<dbReference type="PANTHER" id="PTHR43782">
    <property type="entry name" value="ARGINASE"/>
    <property type="match status" value="1"/>
</dbReference>
<dbReference type="InterPro" id="IPR014033">
    <property type="entry name" value="Arginase"/>
</dbReference>
<dbReference type="GO" id="GO:0005829">
    <property type="term" value="C:cytosol"/>
    <property type="evidence" value="ECO:0007669"/>
    <property type="project" value="TreeGrafter"/>
</dbReference>
<dbReference type="NCBIfam" id="TIGR01229">
    <property type="entry name" value="rocF_arginase"/>
    <property type="match status" value="1"/>
</dbReference>
<comment type="catalytic activity">
    <reaction evidence="8 11">
        <text>L-arginine + H2O = urea + L-ornithine</text>
        <dbReference type="Rhea" id="RHEA:20569"/>
        <dbReference type="ChEBI" id="CHEBI:15377"/>
        <dbReference type="ChEBI" id="CHEBI:16199"/>
        <dbReference type="ChEBI" id="CHEBI:32682"/>
        <dbReference type="ChEBI" id="CHEBI:46911"/>
        <dbReference type="EC" id="3.5.3.1"/>
    </reaction>
</comment>
<reference evidence="12 13" key="1">
    <citation type="submission" date="2020-06" db="EMBL/GenBank/DDBJ databases">
        <title>The yeast mating-type switching endonuclease HO is a domesticated member of an unorthodox homing genetic element family.</title>
        <authorList>
            <person name="Coughlan A.Y."/>
            <person name="Lombardi L."/>
            <person name="Braun-Galleani S."/>
            <person name="Martos A.R."/>
            <person name="Galeote V."/>
            <person name="Bigey F."/>
            <person name="Dequin S."/>
            <person name="Byrne K.P."/>
            <person name="Wolfe K.H."/>
        </authorList>
    </citation>
    <scope>NUCLEOTIDE SEQUENCE [LARGE SCALE GENOMIC DNA]</scope>
    <source>
        <strain evidence="12 13">CBS764</strain>
    </source>
</reference>
<dbReference type="EC" id="3.5.3.1" evidence="2 11"/>
<dbReference type="PROSITE" id="PS51409">
    <property type="entry name" value="ARGINASE_2"/>
    <property type="match status" value="1"/>
</dbReference>
<comment type="pathway">
    <text evidence="1">Nitrogen metabolism; urea cycle; L-ornithine and urea from L-arginine: step 1/1.</text>
</comment>
<dbReference type="GO" id="GO:0000050">
    <property type="term" value="P:urea cycle"/>
    <property type="evidence" value="ECO:0007669"/>
    <property type="project" value="UniProtKB-UniPathway"/>
</dbReference>
<dbReference type="GO" id="GO:0005634">
    <property type="term" value="C:nucleus"/>
    <property type="evidence" value="ECO:0007669"/>
    <property type="project" value="TreeGrafter"/>
</dbReference>
<keyword evidence="7 11" id="KW-0464">Manganese</keyword>
<dbReference type="InterPro" id="IPR023696">
    <property type="entry name" value="Ureohydrolase_dom_sf"/>
</dbReference>
<dbReference type="KEGG" id="tgb:HG536_0A07010"/>
<evidence type="ECO:0000313" key="12">
    <source>
        <dbReference type="EMBL" id="QLL30886.1"/>
    </source>
</evidence>
<evidence type="ECO:0000256" key="1">
    <source>
        <dbReference type="ARBA" id="ARBA00005098"/>
    </source>
</evidence>
<evidence type="ECO:0000256" key="7">
    <source>
        <dbReference type="ARBA" id="ARBA00023211"/>
    </source>
</evidence>
<dbReference type="RefSeq" id="XP_037137561.1">
    <property type="nucleotide sequence ID" value="XM_037281666.1"/>
</dbReference>
<evidence type="ECO:0000256" key="2">
    <source>
        <dbReference type="ARBA" id="ARBA00012168"/>
    </source>
</evidence>
<dbReference type="GO" id="GO:0030145">
    <property type="term" value="F:manganese ion binding"/>
    <property type="evidence" value="ECO:0007669"/>
    <property type="project" value="TreeGrafter"/>
</dbReference>
<dbReference type="Proteomes" id="UP000515788">
    <property type="component" value="Chromosome 1"/>
</dbReference>
<evidence type="ECO:0000256" key="6">
    <source>
        <dbReference type="ARBA" id="ARBA00022801"/>
    </source>
</evidence>
<accession>A0A7G3ZBK0</accession>
<evidence type="ECO:0000256" key="10">
    <source>
        <dbReference type="RuleBase" id="RU003684"/>
    </source>
</evidence>
<dbReference type="CDD" id="cd09989">
    <property type="entry name" value="Arginase"/>
    <property type="match status" value="1"/>
</dbReference>